<proteinExistence type="inferred from homology"/>
<dbReference type="GO" id="GO:0003677">
    <property type="term" value="F:DNA binding"/>
    <property type="evidence" value="ECO:0007669"/>
    <property type="project" value="UniProtKB-KW"/>
</dbReference>
<dbReference type="RefSeq" id="WP_200271774.1">
    <property type="nucleotide sequence ID" value="NZ_JAENIJ010000023.1"/>
</dbReference>
<protein>
    <submittedName>
        <fullName evidence="7">RNA polymerase sigma factor</fullName>
    </submittedName>
</protein>
<organism evidence="7 8">
    <name type="scientific">Luteolibacter pohnpeiensis</name>
    <dbReference type="NCBI Taxonomy" id="454153"/>
    <lineage>
        <taxon>Bacteria</taxon>
        <taxon>Pseudomonadati</taxon>
        <taxon>Verrucomicrobiota</taxon>
        <taxon>Verrucomicrobiia</taxon>
        <taxon>Verrucomicrobiales</taxon>
        <taxon>Verrucomicrobiaceae</taxon>
        <taxon>Luteolibacter</taxon>
    </lineage>
</organism>
<dbReference type="NCBIfam" id="TIGR02937">
    <property type="entry name" value="sigma70-ECF"/>
    <property type="match status" value="1"/>
</dbReference>
<dbReference type="InterPro" id="IPR039425">
    <property type="entry name" value="RNA_pol_sigma-70-like"/>
</dbReference>
<dbReference type="Pfam" id="PF08281">
    <property type="entry name" value="Sigma70_r4_2"/>
    <property type="match status" value="1"/>
</dbReference>
<dbReference type="InterPro" id="IPR014284">
    <property type="entry name" value="RNA_pol_sigma-70_dom"/>
</dbReference>
<evidence type="ECO:0000259" key="6">
    <source>
        <dbReference type="Pfam" id="PF08281"/>
    </source>
</evidence>
<feature type="domain" description="RNA polymerase sigma factor 70 region 4 type 2" evidence="6">
    <location>
        <begin position="134"/>
        <end position="176"/>
    </location>
</feature>
<evidence type="ECO:0000256" key="5">
    <source>
        <dbReference type="ARBA" id="ARBA00023163"/>
    </source>
</evidence>
<dbReference type="GO" id="GO:0006352">
    <property type="term" value="P:DNA-templated transcription initiation"/>
    <property type="evidence" value="ECO:0007669"/>
    <property type="project" value="InterPro"/>
</dbReference>
<dbReference type="Proteomes" id="UP000603141">
    <property type="component" value="Unassembled WGS sequence"/>
</dbReference>
<accession>A0A934S9U6</accession>
<dbReference type="AlphaFoldDB" id="A0A934S9U6"/>
<dbReference type="InterPro" id="IPR013249">
    <property type="entry name" value="RNA_pol_sigma70_r4_t2"/>
</dbReference>
<evidence type="ECO:0000256" key="4">
    <source>
        <dbReference type="ARBA" id="ARBA00023125"/>
    </source>
</evidence>
<dbReference type="InterPro" id="IPR036388">
    <property type="entry name" value="WH-like_DNA-bd_sf"/>
</dbReference>
<dbReference type="Gene3D" id="1.10.10.10">
    <property type="entry name" value="Winged helix-like DNA-binding domain superfamily/Winged helix DNA-binding domain"/>
    <property type="match status" value="1"/>
</dbReference>
<comment type="caution">
    <text evidence="7">The sequence shown here is derived from an EMBL/GenBank/DDBJ whole genome shotgun (WGS) entry which is preliminary data.</text>
</comment>
<dbReference type="PANTHER" id="PTHR43133">
    <property type="entry name" value="RNA POLYMERASE ECF-TYPE SIGMA FACTO"/>
    <property type="match status" value="1"/>
</dbReference>
<evidence type="ECO:0000256" key="1">
    <source>
        <dbReference type="ARBA" id="ARBA00010641"/>
    </source>
</evidence>
<name>A0A934S9U6_9BACT</name>
<dbReference type="PANTHER" id="PTHR43133:SF8">
    <property type="entry name" value="RNA POLYMERASE SIGMA FACTOR HI_1459-RELATED"/>
    <property type="match status" value="1"/>
</dbReference>
<evidence type="ECO:0000256" key="2">
    <source>
        <dbReference type="ARBA" id="ARBA00023015"/>
    </source>
</evidence>
<evidence type="ECO:0000313" key="8">
    <source>
        <dbReference type="Proteomes" id="UP000603141"/>
    </source>
</evidence>
<reference evidence="7" key="1">
    <citation type="submission" date="2021-01" db="EMBL/GenBank/DDBJ databases">
        <title>Modified the classification status of verrucomicrobia.</title>
        <authorList>
            <person name="Feng X."/>
        </authorList>
    </citation>
    <scope>NUCLEOTIDE SEQUENCE</scope>
    <source>
        <strain evidence="7">KCTC 22041</strain>
    </source>
</reference>
<keyword evidence="8" id="KW-1185">Reference proteome</keyword>
<dbReference type="SUPFAM" id="SSF88946">
    <property type="entry name" value="Sigma2 domain of RNA polymerase sigma factors"/>
    <property type="match status" value="1"/>
</dbReference>
<dbReference type="InterPro" id="IPR013325">
    <property type="entry name" value="RNA_pol_sigma_r2"/>
</dbReference>
<sequence length="187" mass="21913">METHAEIPNPTLESSESFDERLAKVEHAIDSHGSYLLDYLTSLTKNRHDAEAIHSDLWVYVLHRFRSEHIEHLGALRRKAYQLFIDHYRKQRRNPVLIVEETPECPTQSSHEPYTDEEQAEFKARFFAEYQVDLPTEHQEALWLHAWCGYTFQEIAKIMGRPSSTIGDWITLARQAFADYLNSNPLN</sequence>
<dbReference type="SUPFAM" id="SSF88659">
    <property type="entry name" value="Sigma3 and sigma4 domains of RNA polymerase sigma factors"/>
    <property type="match status" value="1"/>
</dbReference>
<dbReference type="EMBL" id="JAENIJ010000023">
    <property type="protein sequence ID" value="MBK1883531.1"/>
    <property type="molecule type" value="Genomic_DNA"/>
</dbReference>
<dbReference type="InterPro" id="IPR013324">
    <property type="entry name" value="RNA_pol_sigma_r3/r4-like"/>
</dbReference>
<keyword evidence="2" id="KW-0805">Transcription regulation</keyword>
<keyword evidence="3" id="KW-0731">Sigma factor</keyword>
<keyword evidence="4" id="KW-0238">DNA-binding</keyword>
<comment type="similarity">
    <text evidence="1">Belongs to the sigma-70 factor family. ECF subfamily.</text>
</comment>
<keyword evidence="5" id="KW-0804">Transcription</keyword>
<dbReference type="GO" id="GO:0016987">
    <property type="term" value="F:sigma factor activity"/>
    <property type="evidence" value="ECO:0007669"/>
    <property type="project" value="UniProtKB-KW"/>
</dbReference>
<gene>
    <name evidence="7" type="ORF">JIN85_13985</name>
</gene>
<dbReference type="Gene3D" id="1.10.1740.10">
    <property type="match status" value="1"/>
</dbReference>
<evidence type="ECO:0000256" key="3">
    <source>
        <dbReference type="ARBA" id="ARBA00023082"/>
    </source>
</evidence>
<evidence type="ECO:0000313" key="7">
    <source>
        <dbReference type="EMBL" id="MBK1883531.1"/>
    </source>
</evidence>